<dbReference type="Proteomes" id="UP000050465">
    <property type="component" value="Unassembled WGS sequence"/>
</dbReference>
<dbReference type="Pfam" id="PF03567">
    <property type="entry name" value="Sulfotransfer_2"/>
    <property type="match status" value="1"/>
</dbReference>
<keyword evidence="4" id="KW-1133">Transmembrane helix</keyword>
<dbReference type="GO" id="GO:0016051">
    <property type="term" value="P:carbohydrate biosynthetic process"/>
    <property type="evidence" value="ECO:0007669"/>
    <property type="project" value="InterPro"/>
</dbReference>
<accession>A0A0N8KNB4</accession>
<dbReference type="InterPro" id="IPR018011">
    <property type="entry name" value="Carb_sulfotrans_8-10"/>
</dbReference>
<reference evidence="9 10" key="1">
    <citation type="submission" date="2015-09" db="EMBL/GenBank/DDBJ databases">
        <title>Identification and resolution of microdiversity through metagenomic sequencing of parallel consortia.</title>
        <authorList>
            <person name="Nelson W.C."/>
            <person name="Romine M.F."/>
            <person name="Lindemann S.R."/>
        </authorList>
    </citation>
    <scope>NUCLEOTIDE SEQUENCE [LARGE SCALE GENOMIC DNA]</scope>
    <source>
        <strain evidence="9">Ana</strain>
    </source>
</reference>
<evidence type="ECO:0000256" key="7">
    <source>
        <dbReference type="ARBA" id="ARBA00023180"/>
    </source>
</evidence>
<keyword evidence="2 9" id="KW-0808">Transferase</keyword>
<dbReference type="AlphaFoldDB" id="A0A0N8KNB4"/>
<evidence type="ECO:0000256" key="6">
    <source>
        <dbReference type="ARBA" id="ARBA00023136"/>
    </source>
</evidence>
<dbReference type="InterPro" id="IPR019734">
    <property type="entry name" value="TPR_rpt"/>
</dbReference>
<dbReference type="EMBL" id="LJZR01000008">
    <property type="protein sequence ID" value="KPQ36066.1"/>
    <property type="molecule type" value="Genomic_DNA"/>
</dbReference>
<protein>
    <submittedName>
        <fullName evidence="9">Sulfotransferase family</fullName>
    </submittedName>
</protein>
<dbReference type="PROSITE" id="PS50293">
    <property type="entry name" value="TPR_REGION"/>
    <property type="match status" value="1"/>
</dbReference>
<comment type="caution">
    <text evidence="9">The sequence shown here is derived from an EMBL/GenBank/DDBJ whole genome shotgun (WGS) entry which is preliminary data.</text>
</comment>
<evidence type="ECO:0000256" key="1">
    <source>
        <dbReference type="ARBA" id="ARBA00004323"/>
    </source>
</evidence>
<comment type="subcellular location">
    <subcellularLocation>
        <location evidence="1">Golgi apparatus membrane</location>
        <topology evidence="1">Single-pass type II membrane protein</topology>
    </subcellularLocation>
</comment>
<sequence>MTHPKETSINLSPEQSLSESSKLLFQDLSFQELIKQAKGFVEKELWDEAITSYQKALAIQPVPQAWIYLALGPLLVRKGRIDEAIECYKRAIALNPEVDKTYTQMGIALEEKQLTSEAISSYHKAIKLNRDQPAWLYQRLANALHQRAVEDYNQSAINYMAAMSLQDRFSNFDKVSSLLQKTSSSLEEHTEQSIQTLWKTLDTKENTENSASYVFARHLTEFGFFDPNNSPVNPAGYYFINERLKTVYCSIPKNACTLFKAMLIDNSEFKDEFEASRKSVHEFINQKIEDTSATHLLECLESDEYFKFVVLRNPFSRIVSGYLDKFAKHRIPELFVQEIIQNVQVYLGKPVDIEKSITFTQFVDYLTRTPDYLLNDHWRPQHNFVARVKFDFIGQFEALGDVIDSLENKFDIKIRKEVSSHVTHYQQFDGPLSFHNIYPHSLRELGGMPKPSQLFTPELIIKSKIRYRQDVDLYKKRFKDLPNPISK</sequence>
<proteinExistence type="predicted"/>
<dbReference type="Pfam" id="PF13414">
    <property type="entry name" value="TPR_11"/>
    <property type="match status" value="1"/>
</dbReference>
<evidence type="ECO:0000256" key="2">
    <source>
        <dbReference type="ARBA" id="ARBA00022679"/>
    </source>
</evidence>
<organism evidence="9 10">
    <name type="scientific">Phormidesmis priestleyi Ana</name>
    <dbReference type="NCBI Taxonomy" id="1666911"/>
    <lineage>
        <taxon>Bacteria</taxon>
        <taxon>Bacillati</taxon>
        <taxon>Cyanobacteriota</taxon>
        <taxon>Cyanophyceae</taxon>
        <taxon>Leptolyngbyales</taxon>
        <taxon>Leptolyngbyaceae</taxon>
        <taxon>Phormidesmis</taxon>
    </lineage>
</organism>
<dbReference type="PROSITE" id="PS50005">
    <property type="entry name" value="TPR"/>
    <property type="match status" value="2"/>
</dbReference>
<feature type="repeat" description="TPR" evidence="8">
    <location>
        <begin position="99"/>
        <end position="132"/>
    </location>
</feature>
<keyword evidence="8" id="KW-0802">TPR repeat</keyword>
<evidence type="ECO:0000256" key="5">
    <source>
        <dbReference type="ARBA" id="ARBA00023034"/>
    </source>
</evidence>
<dbReference type="SMART" id="SM00028">
    <property type="entry name" value="TPR"/>
    <property type="match status" value="4"/>
</dbReference>
<keyword evidence="7" id="KW-0325">Glycoprotein</keyword>
<dbReference type="GO" id="GO:0016020">
    <property type="term" value="C:membrane"/>
    <property type="evidence" value="ECO:0007669"/>
    <property type="project" value="InterPro"/>
</dbReference>
<feature type="repeat" description="TPR" evidence="8">
    <location>
        <begin position="65"/>
        <end position="98"/>
    </location>
</feature>
<dbReference type="SUPFAM" id="SSF48452">
    <property type="entry name" value="TPR-like"/>
    <property type="match status" value="1"/>
</dbReference>
<dbReference type="InterPro" id="IPR005331">
    <property type="entry name" value="Sulfotransferase"/>
</dbReference>
<dbReference type="InterPro" id="IPR011990">
    <property type="entry name" value="TPR-like_helical_dom_sf"/>
</dbReference>
<evidence type="ECO:0000256" key="8">
    <source>
        <dbReference type="PROSITE-ProRule" id="PRU00339"/>
    </source>
</evidence>
<dbReference type="Gene3D" id="1.25.40.10">
    <property type="entry name" value="Tetratricopeptide repeat domain"/>
    <property type="match status" value="1"/>
</dbReference>
<dbReference type="PANTHER" id="PTHR12137">
    <property type="entry name" value="CARBOHYDRATE SULFOTRANSFERASE"/>
    <property type="match status" value="1"/>
</dbReference>
<dbReference type="PANTHER" id="PTHR12137:SF54">
    <property type="entry name" value="CARBOHYDRATE SULFOTRANSFERASE"/>
    <property type="match status" value="1"/>
</dbReference>
<keyword evidence="6" id="KW-0472">Membrane</keyword>
<evidence type="ECO:0000256" key="4">
    <source>
        <dbReference type="ARBA" id="ARBA00022989"/>
    </source>
</evidence>
<keyword evidence="5" id="KW-0333">Golgi apparatus</keyword>
<name>A0A0N8KNB4_9CYAN</name>
<dbReference type="GO" id="GO:0008146">
    <property type="term" value="F:sulfotransferase activity"/>
    <property type="evidence" value="ECO:0007669"/>
    <property type="project" value="InterPro"/>
</dbReference>
<dbReference type="STRING" id="1666911.HLUCCA11_07595"/>
<keyword evidence="3" id="KW-0812">Transmembrane</keyword>
<evidence type="ECO:0000313" key="10">
    <source>
        <dbReference type="Proteomes" id="UP000050465"/>
    </source>
</evidence>
<evidence type="ECO:0000313" key="9">
    <source>
        <dbReference type="EMBL" id="KPQ36066.1"/>
    </source>
</evidence>
<evidence type="ECO:0000256" key="3">
    <source>
        <dbReference type="ARBA" id="ARBA00022692"/>
    </source>
</evidence>
<gene>
    <name evidence="9" type="ORF">HLUCCA11_07595</name>
</gene>